<proteinExistence type="predicted"/>
<feature type="region of interest" description="Disordered" evidence="1">
    <location>
        <begin position="464"/>
        <end position="510"/>
    </location>
</feature>
<feature type="region of interest" description="Disordered" evidence="1">
    <location>
        <begin position="370"/>
        <end position="398"/>
    </location>
</feature>
<dbReference type="PROSITE" id="PS51220">
    <property type="entry name" value="NIDO"/>
    <property type="match status" value="2"/>
</dbReference>
<feature type="region of interest" description="Disordered" evidence="1">
    <location>
        <begin position="746"/>
        <end position="782"/>
    </location>
</feature>
<feature type="compositionally biased region" description="Polar residues" evidence="1">
    <location>
        <begin position="464"/>
        <end position="488"/>
    </location>
</feature>
<protein>
    <recommendedName>
        <fullName evidence="2">NIDO domain-containing protein</fullName>
    </recommendedName>
</protein>
<dbReference type="PANTHER" id="PTHR13802">
    <property type="entry name" value="MUCIN 4-RELATED"/>
    <property type="match status" value="1"/>
</dbReference>
<feature type="compositionally biased region" description="Low complexity" evidence="1">
    <location>
        <begin position="489"/>
        <end position="510"/>
    </location>
</feature>
<evidence type="ECO:0000313" key="4">
    <source>
        <dbReference type="Proteomes" id="UP001176940"/>
    </source>
</evidence>
<reference evidence="3" key="1">
    <citation type="submission" date="2023-07" db="EMBL/GenBank/DDBJ databases">
        <authorList>
            <person name="Stuckert A."/>
        </authorList>
    </citation>
    <scope>NUCLEOTIDE SEQUENCE</scope>
</reference>
<name>A0ABN9M7J7_9NEOB</name>
<evidence type="ECO:0000313" key="3">
    <source>
        <dbReference type="EMBL" id="CAJ0961123.1"/>
    </source>
</evidence>
<feature type="domain" description="NIDO" evidence="2">
    <location>
        <begin position="1294"/>
        <end position="1436"/>
    </location>
</feature>
<dbReference type="Proteomes" id="UP001176940">
    <property type="component" value="Unassembled WGS sequence"/>
</dbReference>
<sequence length="1443" mass="156991">MMKYWGLVLHMGIVKKPELRQYWSTDILYQTPVFGMVMNRKRFEAIHTFLHFRDNTDILPRDDPNFDRLFKIRPVIEHFSNKFTEVYIPQREICVDESLIHFKGRLQFRQYLPSKRARYGIKLYKICESTSGYTLSFRVYQGKDSSIQPPDCPPALGVNNNGLLSFNTSISTYTPQALPLPINNPILAPFWADVFNVYTGNIFYRQSSEDTGLLACATSNVRNYTHDKNFQAQWVFVATWDHVPYYGSTSNKVNTFQAVIITDGRSTYCLFNYAEIQWTTGTASGGNNATGLGGTPALAGLNNVNGTSYYTIPGSLSPAILNISSTSNVNFPGRWAFKLDEDVIVPLSYTQDGTSQYVTTTINSATVAFGPTMRPDSSGTSQNAPSPLTSRTSSTNWTIPSTSLTETTTHMVSTQIDNTGVSQTQYLRSSAPAVPKSITESSQHNTNTGITISSENMFPLSAFSSPSQSNPTVNITPSDVSTTPLVDQSVSENSSTSSSRESTVEITFPDTGTTTTDFHLLSHSTSSVHPSETKTTSFLTLNTSPQDNFSSMPVHISPSQYSSTSGTTTMESLSSHTTYAKDFTPTDLPSTLTVDISSPIELQTSELTSTVDFTSTGFPGTLTLDISSTVESQTSYLTSLVDFTSSDIRSTLSVDISSPIESQTTDFTSPADFTSSDIPSTLSVDISSSVESQTLYLTSPADFTSTDLPSTPSVDISSPVESQTTDLTSPADFTATDIPSTLSVDISSSVESQTSDLTSPADFTSTDIPIESQTSDLTSRADFTSTDIPSTLSVDISSSAESQTTILTSPLDFKSTDSPDTLTVVISSPIESHTSDLTSTVDITSSYFPVTHTVDISSPVESHSSELTSPVDSTSADLPSTLSVDISSPIQSQTSNFTSLIVFTSTDFPVDLQTSEVTSPVDFSNTLPIDISSTVESQTSNLISTVDFTSTDFPGSLTTDTSSAVESQTSDLTSTEDFTSTYFPSTLTVDVSSPVESQTSDLTSQVDFTSTDFPGTSTSIVTFSTLSLGSTPSGEATTADTSSTMVDNVSVMQATNINPDTTPPHMSSPSDFPNTFSVDTTPSESTPVLDTSVSDSTYLKTYPREISSAISIGPSPFESTWPVTKSFIPSSSNSLQLQTSTETFTSSTAELLLSEITPDSSTTPSPEFTDQVSINTDPFNTIFTTIPITTFTTTPTTTTTTTPTTTTFGTTVPHLFNGTNLLYPFGPIFDQLSPKVDDGGTGEIYLSIKLCLFGKVYDYLYMNNNGLLSFYWPIWQYVPEQLPVVTYNNPFLAVFWADVDNRFAGDIYYRMSTDPELLARATSDIRMYFRHKNFTANWAFVATWDRVPYYAAIDKKVNTFQCVLVTDGTATYVLFNYEDMQWPLISGYPLSMAGLNSGYNTSYYVIPDSFSPSIVNISSTSNVGVPGRWVFKVDQLYIEQPNT</sequence>
<feature type="compositionally biased region" description="Polar residues" evidence="1">
    <location>
        <begin position="375"/>
        <end position="397"/>
    </location>
</feature>
<accession>A0ABN9M7J7</accession>
<dbReference type="InterPro" id="IPR029526">
    <property type="entry name" value="PGBD"/>
</dbReference>
<organism evidence="3 4">
    <name type="scientific">Ranitomeya imitator</name>
    <name type="common">mimic poison frog</name>
    <dbReference type="NCBI Taxonomy" id="111125"/>
    <lineage>
        <taxon>Eukaryota</taxon>
        <taxon>Metazoa</taxon>
        <taxon>Chordata</taxon>
        <taxon>Craniata</taxon>
        <taxon>Vertebrata</taxon>
        <taxon>Euteleostomi</taxon>
        <taxon>Amphibia</taxon>
        <taxon>Batrachia</taxon>
        <taxon>Anura</taxon>
        <taxon>Neobatrachia</taxon>
        <taxon>Hyloidea</taxon>
        <taxon>Dendrobatidae</taxon>
        <taxon>Dendrobatinae</taxon>
        <taxon>Ranitomeya</taxon>
    </lineage>
</organism>
<feature type="domain" description="NIDO" evidence="2">
    <location>
        <begin position="189"/>
        <end position="342"/>
    </location>
</feature>
<dbReference type="EMBL" id="CAUEEQ010051479">
    <property type="protein sequence ID" value="CAJ0961123.1"/>
    <property type="molecule type" value="Genomic_DNA"/>
</dbReference>
<comment type="caution">
    <text evidence="3">The sequence shown here is derived from an EMBL/GenBank/DDBJ whole genome shotgun (WGS) entry which is preliminary data.</text>
</comment>
<dbReference type="PANTHER" id="PTHR13802:SF59">
    <property type="entry name" value="SUSHI DOMAIN-CONTAINING PROTEIN 2"/>
    <property type="match status" value="1"/>
</dbReference>
<feature type="non-terminal residue" evidence="3">
    <location>
        <position position="1443"/>
    </location>
</feature>
<feature type="region of interest" description="Disordered" evidence="1">
    <location>
        <begin position="707"/>
        <end position="734"/>
    </location>
</feature>
<evidence type="ECO:0000259" key="2">
    <source>
        <dbReference type="PROSITE" id="PS51220"/>
    </source>
</evidence>
<gene>
    <name evidence="3" type="ORF">RIMI_LOCUS17562322</name>
</gene>
<dbReference type="Pfam" id="PF13843">
    <property type="entry name" value="DDE_Tnp_1_7"/>
    <property type="match status" value="1"/>
</dbReference>
<dbReference type="InterPro" id="IPR003886">
    <property type="entry name" value="NIDO_dom"/>
</dbReference>
<dbReference type="Pfam" id="PF06119">
    <property type="entry name" value="NIDO"/>
    <property type="match status" value="2"/>
</dbReference>
<dbReference type="SMART" id="SM00539">
    <property type="entry name" value="NIDO"/>
    <property type="match status" value="2"/>
</dbReference>
<keyword evidence="4" id="KW-1185">Reference proteome</keyword>
<dbReference type="InterPro" id="IPR051495">
    <property type="entry name" value="Epithelial_Barrier/Signaling"/>
</dbReference>
<evidence type="ECO:0000256" key="1">
    <source>
        <dbReference type="SAM" id="MobiDB-lite"/>
    </source>
</evidence>
<feature type="compositionally biased region" description="Polar residues" evidence="1">
    <location>
        <begin position="707"/>
        <end position="728"/>
    </location>
</feature>